<gene>
    <name evidence="2" type="ORF">A2196_04750</name>
</gene>
<evidence type="ECO:0000259" key="1">
    <source>
        <dbReference type="PROSITE" id="PS51819"/>
    </source>
</evidence>
<organism evidence="2 3">
    <name type="scientific">Candidatus Curtissbacteria bacterium RIFOXYA1_FULL_41_14</name>
    <dbReference type="NCBI Taxonomy" id="1797737"/>
    <lineage>
        <taxon>Bacteria</taxon>
        <taxon>Candidatus Curtissiibacteriota</taxon>
    </lineage>
</organism>
<evidence type="ECO:0000313" key="3">
    <source>
        <dbReference type="Proteomes" id="UP000176751"/>
    </source>
</evidence>
<dbReference type="EMBL" id="MFCA01000022">
    <property type="protein sequence ID" value="OGE01890.1"/>
    <property type="molecule type" value="Genomic_DNA"/>
</dbReference>
<dbReference type="Gene3D" id="3.10.180.10">
    <property type="entry name" value="2,3-Dihydroxybiphenyl 1,2-Dioxygenase, domain 1"/>
    <property type="match status" value="1"/>
</dbReference>
<evidence type="ECO:0000313" key="2">
    <source>
        <dbReference type="EMBL" id="OGE01890.1"/>
    </source>
</evidence>
<dbReference type="AlphaFoldDB" id="A0A1F5HCS5"/>
<sequence length="127" mass="14319">MNKVVHFEIPAEDLDRANEFYKRIFGWQIKDVSMNGMTYFIATTVATDSKNMPMEAGAINGGLMKRSKDVRSPVFAIDVDSIDEYTKKIKSAGGEVVMPKMQVGDMGYYAYVKDTEGNVFGIWETIR</sequence>
<dbReference type="Pfam" id="PF00903">
    <property type="entry name" value="Glyoxalase"/>
    <property type="match status" value="1"/>
</dbReference>
<proteinExistence type="predicted"/>
<dbReference type="InterPro" id="IPR037523">
    <property type="entry name" value="VOC_core"/>
</dbReference>
<dbReference type="SUPFAM" id="SSF54593">
    <property type="entry name" value="Glyoxalase/Bleomycin resistance protein/Dihydroxybiphenyl dioxygenase"/>
    <property type="match status" value="1"/>
</dbReference>
<dbReference type="STRING" id="1797737.A2196_04750"/>
<comment type="caution">
    <text evidence="2">The sequence shown here is derived from an EMBL/GenBank/DDBJ whole genome shotgun (WGS) entry which is preliminary data.</text>
</comment>
<dbReference type="PANTHER" id="PTHR33993">
    <property type="entry name" value="GLYOXALASE-RELATED"/>
    <property type="match status" value="1"/>
</dbReference>
<dbReference type="InterPro" id="IPR052164">
    <property type="entry name" value="Anthracycline_SecMetBiosynth"/>
</dbReference>
<dbReference type="PANTHER" id="PTHR33993:SF2">
    <property type="entry name" value="VOC DOMAIN-CONTAINING PROTEIN"/>
    <property type="match status" value="1"/>
</dbReference>
<accession>A0A1F5HCS5</accession>
<protein>
    <submittedName>
        <fullName evidence="2">Glyoxalase</fullName>
    </submittedName>
</protein>
<dbReference type="InterPro" id="IPR004360">
    <property type="entry name" value="Glyas_Fos-R_dOase_dom"/>
</dbReference>
<dbReference type="CDD" id="cd07247">
    <property type="entry name" value="SgaA_N_like"/>
    <property type="match status" value="1"/>
</dbReference>
<dbReference type="PROSITE" id="PS51819">
    <property type="entry name" value="VOC"/>
    <property type="match status" value="1"/>
</dbReference>
<dbReference type="Proteomes" id="UP000176751">
    <property type="component" value="Unassembled WGS sequence"/>
</dbReference>
<dbReference type="InterPro" id="IPR029068">
    <property type="entry name" value="Glyas_Bleomycin-R_OHBP_Dase"/>
</dbReference>
<feature type="domain" description="VOC" evidence="1">
    <location>
        <begin position="3"/>
        <end position="125"/>
    </location>
</feature>
<reference evidence="2 3" key="1">
    <citation type="journal article" date="2016" name="Nat. Commun.">
        <title>Thousands of microbial genomes shed light on interconnected biogeochemical processes in an aquifer system.</title>
        <authorList>
            <person name="Anantharaman K."/>
            <person name="Brown C.T."/>
            <person name="Hug L.A."/>
            <person name="Sharon I."/>
            <person name="Castelle C.J."/>
            <person name="Probst A.J."/>
            <person name="Thomas B.C."/>
            <person name="Singh A."/>
            <person name="Wilkins M.J."/>
            <person name="Karaoz U."/>
            <person name="Brodie E.L."/>
            <person name="Williams K.H."/>
            <person name="Hubbard S.S."/>
            <person name="Banfield J.F."/>
        </authorList>
    </citation>
    <scope>NUCLEOTIDE SEQUENCE [LARGE SCALE GENOMIC DNA]</scope>
</reference>
<name>A0A1F5HCS5_9BACT</name>